<dbReference type="PANTHER" id="PTHR11124">
    <property type="entry name" value="VACUOLAR SORTING PROTEIN VPS29"/>
    <property type="match status" value="1"/>
</dbReference>
<comment type="caution">
    <text evidence="4">The sequence shown here is derived from an EMBL/GenBank/DDBJ whole genome shotgun (WGS) entry which is preliminary data.</text>
</comment>
<evidence type="ECO:0000256" key="2">
    <source>
        <dbReference type="RuleBase" id="RU362039"/>
    </source>
</evidence>
<comment type="cofactor">
    <cofactor evidence="2">
        <name>a divalent metal cation</name>
        <dbReference type="ChEBI" id="CHEBI:60240"/>
    </cofactor>
</comment>
<dbReference type="Pfam" id="PF12850">
    <property type="entry name" value="Metallophos_2"/>
    <property type="match status" value="1"/>
</dbReference>
<proteinExistence type="inferred from homology"/>
<organism evidence="4 5">
    <name type="scientific">Marinicrinis lubricantis</name>
    <dbReference type="NCBI Taxonomy" id="2086470"/>
    <lineage>
        <taxon>Bacteria</taxon>
        <taxon>Bacillati</taxon>
        <taxon>Bacillota</taxon>
        <taxon>Bacilli</taxon>
        <taxon>Bacillales</taxon>
        <taxon>Paenibacillaceae</taxon>
    </lineage>
</organism>
<dbReference type="Gene3D" id="3.60.21.10">
    <property type="match status" value="1"/>
</dbReference>
<evidence type="ECO:0000259" key="3">
    <source>
        <dbReference type="Pfam" id="PF12850"/>
    </source>
</evidence>
<name>A0ABW1ILE4_9BACL</name>
<comment type="similarity">
    <text evidence="1 2">Belongs to the metallophosphoesterase superfamily. YfcE family.</text>
</comment>
<dbReference type="InterPro" id="IPR000979">
    <property type="entry name" value="Phosphodiesterase_MJ0936/Vps29"/>
</dbReference>
<sequence length="167" mass="18899">MLKAAIVSDTHIPSPRAKSLPGWLVSILEQSDVILHLGDFNTMEVVRQLEAFAPIYGVYGNNDDEEVVSYFPERKSIELEGIRIGLIHGHGKSRTTETRAWDAFASEQPDIIMFGHSHIPLDKIRDGIRLFNPGSPTDKRRQPQYSCGILKIDNGQFQLEHIYSKEK</sequence>
<keyword evidence="2" id="KW-0479">Metal-binding</keyword>
<dbReference type="Proteomes" id="UP001596250">
    <property type="component" value="Unassembled WGS sequence"/>
</dbReference>
<evidence type="ECO:0000313" key="4">
    <source>
        <dbReference type="EMBL" id="MFC5985857.1"/>
    </source>
</evidence>
<dbReference type="EC" id="3.1.4.-" evidence="2"/>
<reference evidence="5" key="1">
    <citation type="journal article" date="2019" name="Int. J. Syst. Evol. Microbiol.">
        <title>The Global Catalogue of Microorganisms (GCM) 10K type strain sequencing project: providing services to taxonomists for standard genome sequencing and annotation.</title>
        <authorList>
            <consortium name="The Broad Institute Genomics Platform"/>
            <consortium name="The Broad Institute Genome Sequencing Center for Infectious Disease"/>
            <person name="Wu L."/>
            <person name="Ma J."/>
        </authorList>
    </citation>
    <scope>NUCLEOTIDE SEQUENCE [LARGE SCALE GENOMIC DNA]</scope>
    <source>
        <strain evidence="5">CCM 8749</strain>
    </source>
</reference>
<feature type="domain" description="Calcineurin-like phosphoesterase" evidence="3">
    <location>
        <begin position="3"/>
        <end position="154"/>
    </location>
</feature>
<gene>
    <name evidence="4" type="ORF">ACFPXP_05360</name>
</gene>
<protein>
    <recommendedName>
        <fullName evidence="2">Phosphoesterase</fullName>
        <ecNumber evidence="2">3.1.4.-</ecNumber>
    </recommendedName>
</protein>
<evidence type="ECO:0000313" key="5">
    <source>
        <dbReference type="Proteomes" id="UP001596250"/>
    </source>
</evidence>
<accession>A0ABW1ILE4</accession>
<dbReference type="NCBIfam" id="TIGR00040">
    <property type="entry name" value="yfcE"/>
    <property type="match status" value="1"/>
</dbReference>
<dbReference type="RefSeq" id="WP_379893100.1">
    <property type="nucleotide sequence ID" value="NZ_CBCSCT010000013.1"/>
</dbReference>
<dbReference type="EMBL" id="JBHSQV010000032">
    <property type="protein sequence ID" value="MFC5985857.1"/>
    <property type="molecule type" value="Genomic_DNA"/>
</dbReference>
<evidence type="ECO:0000256" key="1">
    <source>
        <dbReference type="ARBA" id="ARBA00008950"/>
    </source>
</evidence>
<keyword evidence="5" id="KW-1185">Reference proteome</keyword>
<dbReference type="InterPro" id="IPR029052">
    <property type="entry name" value="Metallo-depent_PP-like"/>
</dbReference>
<dbReference type="InterPro" id="IPR024654">
    <property type="entry name" value="Calcineurin-like_PHP_lpxH"/>
</dbReference>
<dbReference type="SUPFAM" id="SSF56300">
    <property type="entry name" value="Metallo-dependent phosphatases"/>
    <property type="match status" value="1"/>
</dbReference>